<dbReference type="PANTHER" id="PTHR23113:SF252">
    <property type="entry name" value="RAS GUANYL-RELEASING PROTEIN 3"/>
    <property type="match status" value="1"/>
</dbReference>
<evidence type="ECO:0000259" key="12">
    <source>
        <dbReference type="PROSITE" id="PS50222"/>
    </source>
</evidence>
<evidence type="ECO:0000259" key="10">
    <source>
        <dbReference type="PROSITE" id="PS50081"/>
    </source>
</evidence>
<keyword evidence="3" id="KW-0479">Metal-binding</keyword>
<dbReference type="GO" id="GO:0005085">
    <property type="term" value="F:guanyl-nucleotide exchange factor activity"/>
    <property type="evidence" value="ECO:0007669"/>
    <property type="project" value="UniProtKB-KW"/>
</dbReference>
<dbReference type="GO" id="GO:0007265">
    <property type="term" value="P:Ras protein signal transduction"/>
    <property type="evidence" value="ECO:0007669"/>
    <property type="project" value="TreeGrafter"/>
</dbReference>
<reference evidence="13" key="1">
    <citation type="journal article" date="2014" name="Nat. Genet.">
        <title>Genome and transcriptome of the porcine whipworm Trichuris suis.</title>
        <authorList>
            <person name="Jex A.R."/>
            <person name="Nejsum P."/>
            <person name="Schwarz E.M."/>
            <person name="Hu L."/>
            <person name="Young N.D."/>
            <person name="Hall R.S."/>
            <person name="Korhonen P.K."/>
            <person name="Liao S."/>
            <person name="Thamsborg S."/>
            <person name="Xia J."/>
            <person name="Xu P."/>
            <person name="Wang S."/>
            <person name="Scheerlinck J.P."/>
            <person name="Hofmann A."/>
            <person name="Sternberg P.W."/>
            <person name="Wang J."/>
            <person name="Gasser R.B."/>
        </authorList>
    </citation>
    <scope>NUCLEOTIDE SEQUENCE [LARGE SCALE GENOMIC DNA]</scope>
    <source>
        <strain evidence="13">DCEP-RM93F</strain>
    </source>
</reference>
<dbReference type="Gene3D" id="1.10.840.10">
    <property type="entry name" value="Ras guanine-nucleotide exchange factors catalytic domain"/>
    <property type="match status" value="1"/>
</dbReference>
<feature type="domain" description="Phorbol-ester/DAG-type" evidence="10">
    <location>
        <begin position="491"/>
        <end position="541"/>
    </location>
</feature>
<proteinExistence type="inferred from homology"/>
<dbReference type="GO" id="GO:0005886">
    <property type="term" value="C:plasma membrane"/>
    <property type="evidence" value="ECO:0007669"/>
    <property type="project" value="TreeGrafter"/>
</dbReference>
<dbReference type="GO" id="GO:0008270">
    <property type="term" value="F:zinc ion binding"/>
    <property type="evidence" value="ECO:0007669"/>
    <property type="project" value="UniProtKB-KW"/>
</dbReference>
<feature type="compositionally biased region" description="Polar residues" evidence="8">
    <location>
        <begin position="558"/>
        <end position="569"/>
    </location>
</feature>
<gene>
    <name evidence="13" type="ORF">M514_09748</name>
</gene>
<protein>
    <recommendedName>
        <fullName evidence="14">RasGEF domain protein</fullName>
    </recommendedName>
</protein>
<evidence type="ECO:0000256" key="2">
    <source>
        <dbReference type="ARBA" id="ARBA00022658"/>
    </source>
</evidence>
<evidence type="ECO:0000259" key="9">
    <source>
        <dbReference type="PROSITE" id="PS50009"/>
    </source>
</evidence>
<dbReference type="EMBL" id="KL367554">
    <property type="protein sequence ID" value="KFD64548.1"/>
    <property type="molecule type" value="Genomic_DNA"/>
</dbReference>
<evidence type="ECO:0000256" key="3">
    <source>
        <dbReference type="ARBA" id="ARBA00022723"/>
    </source>
</evidence>
<keyword evidence="4" id="KW-0863">Zinc-finger</keyword>
<dbReference type="CDD" id="cd00051">
    <property type="entry name" value="EFh"/>
    <property type="match status" value="1"/>
</dbReference>
<evidence type="ECO:0000256" key="6">
    <source>
        <dbReference type="ARBA" id="ARBA00022837"/>
    </source>
</evidence>
<dbReference type="InterPro" id="IPR011992">
    <property type="entry name" value="EF-hand-dom_pair"/>
</dbReference>
<dbReference type="SUPFAM" id="SSF57889">
    <property type="entry name" value="Cysteine-rich domain"/>
    <property type="match status" value="1"/>
</dbReference>
<dbReference type="SMART" id="SM00054">
    <property type="entry name" value="EFh"/>
    <property type="match status" value="2"/>
</dbReference>
<evidence type="ECO:0000259" key="11">
    <source>
        <dbReference type="PROSITE" id="PS50212"/>
    </source>
</evidence>
<dbReference type="Pfam" id="PF13202">
    <property type="entry name" value="EF-hand_5"/>
    <property type="match status" value="2"/>
</dbReference>
<dbReference type="InterPro" id="IPR002219">
    <property type="entry name" value="PKC_DAG/PE"/>
</dbReference>
<dbReference type="InterPro" id="IPR046349">
    <property type="entry name" value="C1-like_sf"/>
</dbReference>
<dbReference type="SMART" id="SM00147">
    <property type="entry name" value="RasGEF"/>
    <property type="match status" value="1"/>
</dbReference>
<dbReference type="InterPro" id="IPR000651">
    <property type="entry name" value="Ras-like_Gua-exchang_fac_N"/>
</dbReference>
<evidence type="ECO:0000256" key="5">
    <source>
        <dbReference type="ARBA" id="ARBA00022833"/>
    </source>
</evidence>
<keyword evidence="6" id="KW-0106">Calcium</keyword>
<dbReference type="PROSITE" id="PS50212">
    <property type="entry name" value="RASGEF_NTER"/>
    <property type="match status" value="1"/>
</dbReference>
<dbReference type="AlphaFoldDB" id="A0A085N502"/>
<dbReference type="InterPro" id="IPR001895">
    <property type="entry name" value="RASGEF_cat_dom"/>
</dbReference>
<feature type="domain" description="EF-hand" evidence="12">
    <location>
        <begin position="421"/>
        <end position="456"/>
    </location>
</feature>
<dbReference type="PROSITE" id="PS50222">
    <property type="entry name" value="EF_HAND_2"/>
    <property type="match status" value="1"/>
</dbReference>
<organism evidence="13">
    <name type="scientific">Trichuris suis</name>
    <name type="common">pig whipworm</name>
    <dbReference type="NCBI Taxonomy" id="68888"/>
    <lineage>
        <taxon>Eukaryota</taxon>
        <taxon>Metazoa</taxon>
        <taxon>Ecdysozoa</taxon>
        <taxon>Nematoda</taxon>
        <taxon>Enoplea</taxon>
        <taxon>Dorylaimia</taxon>
        <taxon>Trichinellida</taxon>
        <taxon>Trichuridae</taxon>
        <taxon>Trichuris</taxon>
    </lineage>
</organism>
<keyword evidence="2 7" id="KW-0344">Guanine-nucleotide releasing factor</keyword>
<evidence type="ECO:0000256" key="1">
    <source>
        <dbReference type="ARBA" id="ARBA00009566"/>
    </source>
</evidence>
<dbReference type="Gene3D" id="1.20.870.10">
    <property type="entry name" value="Son of sevenless (SoS) protein Chain: S domain 1"/>
    <property type="match status" value="1"/>
</dbReference>
<name>A0A085N502_9BILA</name>
<accession>A0A085N502</accession>
<comment type="similarity">
    <text evidence="1">Belongs to the RASGRP family.</text>
</comment>
<dbReference type="PROSITE" id="PS00018">
    <property type="entry name" value="EF_HAND_1"/>
    <property type="match status" value="2"/>
</dbReference>
<feature type="domain" description="Ras-GEF" evidence="9">
    <location>
        <begin position="157"/>
        <end position="389"/>
    </location>
</feature>
<dbReference type="PANTHER" id="PTHR23113">
    <property type="entry name" value="GUANINE NUCLEOTIDE EXCHANGE FACTOR"/>
    <property type="match status" value="1"/>
</dbReference>
<dbReference type="PROSITE" id="PS50081">
    <property type="entry name" value="ZF_DAG_PE_2"/>
    <property type="match status" value="1"/>
</dbReference>
<feature type="region of interest" description="Disordered" evidence="8">
    <location>
        <begin position="544"/>
        <end position="573"/>
    </location>
</feature>
<dbReference type="InterPro" id="IPR023578">
    <property type="entry name" value="Ras_GEF_dom_sf"/>
</dbReference>
<dbReference type="SUPFAM" id="SSF48366">
    <property type="entry name" value="Ras GEF"/>
    <property type="match status" value="1"/>
</dbReference>
<evidence type="ECO:0000256" key="4">
    <source>
        <dbReference type="ARBA" id="ARBA00022771"/>
    </source>
</evidence>
<dbReference type="PROSITE" id="PS00479">
    <property type="entry name" value="ZF_DAG_PE_1"/>
    <property type="match status" value="1"/>
</dbReference>
<dbReference type="SUPFAM" id="SSF47473">
    <property type="entry name" value="EF-hand"/>
    <property type="match status" value="1"/>
</dbReference>
<evidence type="ECO:0000256" key="7">
    <source>
        <dbReference type="PROSITE-ProRule" id="PRU00168"/>
    </source>
</evidence>
<evidence type="ECO:0008006" key="14">
    <source>
        <dbReference type="Google" id="ProtNLM"/>
    </source>
</evidence>
<feature type="domain" description="N-terminal Ras-GEF" evidence="11">
    <location>
        <begin position="13"/>
        <end position="133"/>
    </location>
</feature>
<dbReference type="GO" id="GO:0005509">
    <property type="term" value="F:calcium ion binding"/>
    <property type="evidence" value="ECO:0007669"/>
    <property type="project" value="InterPro"/>
</dbReference>
<dbReference type="SMART" id="SM00109">
    <property type="entry name" value="C1"/>
    <property type="match status" value="1"/>
</dbReference>
<dbReference type="Gene3D" id="3.30.60.20">
    <property type="match status" value="1"/>
</dbReference>
<dbReference type="CDD" id="cd00155">
    <property type="entry name" value="RasGEF"/>
    <property type="match status" value="1"/>
</dbReference>
<dbReference type="InterPro" id="IPR008937">
    <property type="entry name" value="Ras-like_GEF"/>
</dbReference>
<keyword evidence="5" id="KW-0862">Zinc</keyword>
<dbReference type="Proteomes" id="UP000030758">
    <property type="component" value="Unassembled WGS sequence"/>
</dbReference>
<evidence type="ECO:0000256" key="8">
    <source>
        <dbReference type="SAM" id="MobiDB-lite"/>
    </source>
</evidence>
<dbReference type="Pfam" id="PF00130">
    <property type="entry name" value="C1_1"/>
    <property type="match status" value="1"/>
</dbReference>
<dbReference type="InterPro" id="IPR036964">
    <property type="entry name" value="RASGEF_cat_dom_sf"/>
</dbReference>
<sequence length="642" mass="74158">MTDWYAKCDLANFRLEQRSLHMEDLVDECLHKLDYKKDSQDNDDPLVIAFVVLHEWYIGSVQLIDCVFRLLEKKPERWPSVVRLFNLWMQIYPQDFSIRSELREAIDRLRQWASGNVADFKAKDFPNMSYLSTSWSRYSSIKQPLSAKVSLSFDQWTPEDLAVNLTHIENKLLRRIPFRDYKSYAVNNHLNDESNLRKSIATFNSISQWIQCMILNKSKASERAEVITKFVRVAQNLKQLQNYNTLMAVVGALTHSAIARLSRTMVCVPNEVRLELLSFSNLLSSGSNFSVYRKVLCMSKGYRVPIIGVHLKDLISLHTAVPDYGDDEEINCQKFTQLFATFSHLIFDVQQPQQLPIPNESLTNTLKVALNIAYNDEEIYYLSLKREPKTLLQPSIQTSPVLADWAAGIQNRVDSSVMQKHVNAMVEAVFRHYDLNQDGYISKQEFDLIRSNFPLFDRFIALDSNRDGKISKREMKIYFMRFRCAQRHDSNHRFRVVNILTPTFCYHCKRLLWNVLRPELKCEDCGVAIHRNCEDADSSACFRRRNTEPPHRRRSRSETPSTAPKTTNNYDEHQSAGIGTLFHLRRGRRRMQNNAIAAPAAGSLEASPKLRSYSEGGQCYPHVGAVCESFATLACEEVFESD</sequence>
<dbReference type="InterPro" id="IPR002048">
    <property type="entry name" value="EF_hand_dom"/>
</dbReference>
<dbReference type="Pfam" id="PF00617">
    <property type="entry name" value="RasGEF"/>
    <property type="match status" value="1"/>
</dbReference>
<dbReference type="InterPro" id="IPR018247">
    <property type="entry name" value="EF_Hand_1_Ca_BS"/>
</dbReference>
<dbReference type="Gene3D" id="1.10.238.10">
    <property type="entry name" value="EF-hand"/>
    <property type="match status" value="1"/>
</dbReference>
<dbReference type="PROSITE" id="PS50009">
    <property type="entry name" value="RASGEF_CAT"/>
    <property type="match status" value="1"/>
</dbReference>
<evidence type="ECO:0000313" key="13">
    <source>
        <dbReference type="EMBL" id="KFD64548.1"/>
    </source>
</evidence>